<gene>
    <name evidence="4" type="ordered locus">CTN_1509</name>
</gene>
<dbReference type="EC" id="1.4.1.13" evidence="2"/>
<reference evidence="4 5" key="1">
    <citation type="journal article" date="2009" name="Biosci. Biotechnol. Biochem.">
        <title>WeGAS: a web-based microbial genome annotation system.</title>
        <authorList>
            <person name="Lee D."/>
            <person name="Seo H."/>
            <person name="Park C."/>
            <person name="Park K."/>
        </authorList>
    </citation>
    <scope>NUCLEOTIDE SEQUENCE [LARGE SCALE GENOMIC DNA]</scope>
    <source>
        <strain evidence="5">ATCC 49049 / DSM 4359 / NBRC 107923 / NS-E</strain>
    </source>
</reference>
<dbReference type="Proteomes" id="UP000000445">
    <property type="component" value="Chromosome"/>
</dbReference>
<accession>B9K9Q2</accession>
<dbReference type="GO" id="GO:0006537">
    <property type="term" value="P:glutamate biosynthetic process"/>
    <property type="evidence" value="ECO:0007669"/>
    <property type="project" value="UniProtKB-KW"/>
</dbReference>
<comment type="similarity">
    <text evidence="1 2">Belongs to the glutamate synthase family.</text>
</comment>
<comment type="catalytic activity">
    <reaction evidence="2">
        <text>2 L-glutamate + NADP(+) = L-glutamine + 2-oxoglutarate + NADPH + H(+)</text>
        <dbReference type="Rhea" id="RHEA:15501"/>
        <dbReference type="ChEBI" id="CHEBI:15378"/>
        <dbReference type="ChEBI" id="CHEBI:16810"/>
        <dbReference type="ChEBI" id="CHEBI:29985"/>
        <dbReference type="ChEBI" id="CHEBI:57783"/>
        <dbReference type="ChEBI" id="CHEBI:58349"/>
        <dbReference type="ChEBI" id="CHEBI:58359"/>
        <dbReference type="EC" id="1.4.1.13"/>
    </reaction>
</comment>
<evidence type="ECO:0000256" key="1">
    <source>
        <dbReference type="ARBA" id="ARBA00009716"/>
    </source>
</evidence>
<dbReference type="SUPFAM" id="SSF51395">
    <property type="entry name" value="FMN-linked oxidoreductases"/>
    <property type="match status" value="1"/>
</dbReference>
<dbReference type="AlphaFoldDB" id="B9K9Q2"/>
<evidence type="ECO:0000256" key="2">
    <source>
        <dbReference type="PIRNR" id="PIRNR006429"/>
    </source>
</evidence>
<dbReference type="CDD" id="cd02808">
    <property type="entry name" value="GltS_FMN"/>
    <property type="match status" value="1"/>
</dbReference>
<dbReference type="InterPro" id="IPR024188">
    <property type="entry name" value="GltB"/>
</dbReference>
<dbReference type="HOGENOM" id="CLU_521509_0_0_0"/>
<dbReference type="KEGG" id="tna:CTN_1509"/>
<dbReference type="InterPro" id="IPR013785">
    <property type="entry name" value="Aldolase_TIM"/>
</dbReference>
<comment type="cofactor">
    <cofactor evidence="2">
        <name>FMN</name>
        <dbReference type="ChEBI" id="CHEBI:58210"/>
    </cofactor>
</comment>
<dbReference type="Gene3D" id="3.20.20.70">
    <property type="entry name" value="Aldolase class I"/>
    <property type="match status" value="1"/>
</dbReference>
<evidence type="ECO:0000259" key="3">
    <source>
        <dbReference type="Pfam" id="PF01645"/>
    </source>
</evidence>
<dbReference type="InterPro" id="IPR002932">
    <property type="entry name" value="Glu_synthdom"/>
</dbReference>
<keyword evidence="2" id="KW-0028">Amino-acid biosynthesis</keyword>
<dbReference type="STRING" id="309803.CTN_1509"/>
<organism evidence="4 5">
    <name type="scientific">Thermotoga neapolitana (strain ATCC 49049 / DSM 4359 / NBRC 107923 / NS-E)</name>
    <dbReference type="NCBI Taxonomy" id="309803"/>
    <lineage>
        <taxon>Bacteria</taxon>
        <taxon>Thermotogati</taxon>
        <taxon>Thermotogota</taxon>
        <taxon>Thermotogae</taxon>
        <taxon>Thermotogales</taxon>
        <taxon>Thermotogaceae</taxon>
        <taxon>Thermotoga</taxon>
    </lineage>
</organism>
<keyword evidence="2" id="KW-0521">NADP</keyword>
<dbReference type="eggNOG" id="COG2070">
    <property type="taxonomic scope" value="Bacteria"/>
</dbReference>
<evidence type="ECO:0000313" key="5">
    <source>
        <dbReference type="Proteomes" id="UP000000445"/>
    </source>
</evidence>
<keyword evidence="2" id="KW-0314">Glutamate biosynthesis</keyword>
<evidence type="ECO:0000313" key="4">
    <source>
        <dbReference type="EMBL" id="ACM23685.1"/>
    </source>
</evidence>
<proteinExistence type="inferred from homology"/>
<dbReference type="GO" id="GO:0004355">
    <property type="term" value="F:glutamate synthase (NADPH) activity"/>
    <property type="evidence" value="ECO:0007669"/>
    <property type="project" value="UniProtKB-EC"/>
</dbReference>
<sequence>MNIPCISIKIPDAGGIVVGNLRRPNANEATGTFNRSRDVVPVSGICSRCIDGCTGGCEIWLASFRGREVLYPGPFGEITAGAVKDYPVDYSHLNILGYAHGAEGLPEGVEPGPDTAVFTNVDTTTEYGWDIKVKMKVPIFTGALGSTEIARKNWEHIAVGAAISGITVVCGENVAGVDPDLELDSNRKVKKSPELDRRIEIYKRYHDGEYGEILIQMNVEDTRLGVAEYVINKHGIETIELKWGQGAKSIGGEIKVRSLEDALELKRRGYIVLPDPELPEVQQAFKEGEIREFERHSRLGFVSKESFLKEVERLRSLGFKRITLKTGAYSAVDLAMALRYGAEAKVDLITVDGAPGGTGMSPWPMMNEWGIPTFYLESLTYQFAEKLSKRGIRVPDIAIAGGFSTEDAVLKALMMGSPYVKAVCMGRALMIPAMVGKNIGEWLKKGELPKTVSKYGKTVEEIFITYEELRNRFGSEEVKKLPLGAIGVYTFVQKFKTGLQQLMAGARKFSLSVLSRKDLIALTKEAAEISGIPYVMESYREEAEKILEE</sequence>
<keyword evidence="2" id="KW-0285">Flavoprotein</keyword>
<dbReference type="EMBL" id="CP000916">
    <property type="protein sequence ID" value="ACM23685.1"/>
    <property type="molecule type" value="Genomic_DNA"/>
</dbReference>
<name>B9K9Q2_THENN</name>
<feature type="domain" description="Glutamate synthase" evidence="3">
    <location>
        <begin position="301"/>
        <end position="431"/>
    </location>
</feature>
<dbReference type="PIRSF" id="PIRSF006429">
    <property type="entry name" value="GOGAT_lg_2"/>
    <property type="match status" value="1"/>
</dbReference>
<keyword evidence="2" id="KW-0560">Oxidoreductase</keyword>
<protein>
    <recommendedName>
        <fullName evidence="2">Archaeal-type glutamate synthase [NADPH]</fullName>
        <ecNumber evidence="2">1.4.1.13</ecNumber>
    </recommendedName>
</protein>
<keyword evidence="5" id="KW-1185">Reference proteome</keyword>
<dbReference type="Pfam" id="PF01645">
    <property type="entry name" value="Glu_synthase"/>
    <property type="match status" value="1"/>
</dbReference>
<keyword evidence="2" id="KW-0288">FMN</keyword>